<evidence type="ECO:0000313" key="9">
    <source>
        <dbReference type="EMBL" id="QNE21343.1"/>
    </source>
</evidence>
<keyword evidence="5 7" id="KW-1133">Transmembrane helix</keyword>
<evidence type="ECO:0000313" key="10">
    <source>
        <dbReference type="Proteomes" id="UP000515563"/>
    </source>
</evidence>
<reference evidence="10" key="1">
    <citation type="submission" date="2019-09" db="EMBL/GenBank/DDBJ databases">
        <title>Antimicrobial potential of Antarctic Bacteria.</title>
        <authorList>
            <person name="Benaud N."/>
            <person name="Edwards R.J."/>
            <person name="Ferrari B.C."/>
        </authorList>
    </citation>
    <scope>NUCLEOTIDE SEQUENCE [LARGE SCALE GENOMIC DNA]</scope>
    <source>
        <strain evidence="10">SPB151</strain>
    </source>
</reference>
<accession>A0A7G6X528</accession>
<dbReference type="Pfam" id="PF00528">
    <property type="entry name" value="BPD_transp_1"/>
    <property type="match status" value="1"/>
</dbReference>
<gene>
    <name evidence="9" type="ORF">F1D05_29770</name>
</gene>
<evidence type="ECO:0000256" key="6">
    <source>
        <dbReference type="ARBA" id="ARBA00023136"/>
    </source>
</evidence>
<keyword evidence="3" id="KW-1003">Cell membrane</keyword>
<dbReference type="InterPro" id="IPR035906">
    <property type="entry name" value="MetI-like_sf"/>
</dbReference>
<evidence type="ECO:0000256" key="3">
    <source>
        <dbReference type="ARBA" id="ARBA00022475"/>
    </source>
</evidence>
<keyword evidence="4 7" id="KW-0812">Transmembrane</keyword>
<feature type="domain" description="ABC transmembrane type-1" evidence="8">
    <location>
        <begin position="83"/>
        <end position="268"/>
    </location>
</feature>
<evidence type="ECO:0000256" key="7">
    <source>
        <dbReference type="RuleBase" id="RU363032"/>
    </source>
</evidence>
<dbReference type="GO" id="GO:0055085">
    <property type="term" value="P:transmembrane transport"/>
    <property type="evidence" value="ECO:0007669"/>
    <property type="project" value="InterPro"/>
</dbReference>
<dbReference type="KEGG" id="kqi:F1D05_29770"/>
<feature type="transmembrane region" description="Helical" evidence="7">
    <location>
        <begin position="120"/>
        <end position="141"/>
    </location>
</feature>
<dbReference type="AlphaFoldDB" id="A0A7G6X528"/>
<dbReference type="Proteomes" id="UP000515563">
    <property type="component" value="Chromosome"/>
</dbReference>
<dbReference type="GO" id="GO:0005886">
    <property type="term" value="C:plasma membrane"/>
    <property type="evidence" value="ECO:0007669"/>
    <property type="project" value="UniProtKB-SubCell"/>
</dbReference>
<feature type="transmembrane region" description="Helical" evidence="7">
    <location>
        <begin position="29"/>
        <end position="49"/>
    </location>
</feature>
<dbReference type="PANTHER" id="PTHR30151:SF0">
    <property type="entry name" value="ABC TRANSPORTER PERMEASE PROTEIN MJ0413-RELATED"/>
    <property type="match status" value="1"/>
</dbReference>
<evidence type="ECO:0000259" key="8">
    <source>
        <dbReference type="PROSITE" id="PS50928"/>
    </source>
</evidence>
<evidence type="ECO:0000256" key="1">
    <source>
        <dbReference type="ARBA" id="ARBA00004651"/>
    </source>
</evidence>
<feature type="transmembrane region" description="Helical" evidence="7">
    <location>
        <begin position="189"/>
        <end position="210"/>
    </location>
</feature>
<dbReference type="PANTHER" id="PTHR30151">
    <property type="entry name" value="ALKANE SULFONATE ABC TRANSPORTER-RELATED, MEMBRANE SUBUNIT"/>
    <property type="match status" value="1"/>
</dbReference>
<keyword evidence="10" id="KW-1185">Reference proteome</keyword>
<evidence type="ECO:0000256" key="5">
    <source>
        <dbReference type="ARBA" id="ARBA00022989"/>
    </source>
</evidence>
<dbReference type="SUPFAM" id="SSF161098">
    <property type="entry name" value="MetI-like"/>
    <property type="match status" value="1"/>
</dbReference>
<feature type="transmembrane region" description="Helical" evidence="7">
    <location>
        <begin position="147"/>
        <end position="168"/>
    </location>
</feature>
<evidence type="ECO:0000256" key="4">
    <source>
        <dbReference type="ARBA" id="ARBA00022692"/>
    </source>
</evidence>
<keyword evidence="2 7" id="KW-0813">Transport</keyword>
<feature type="transmembrane region" description="Helical" evidence="7">
    <location>
        <begin position="89"/>
        <end position="108"/>
    </location>
</feature>
<protein>
    <submittedName>
        <fullName evidence="9">ABC transporter permease</fullName>
    </submittedName>
</protein>
<name>A0A7G6X528_9ACTN</name>
<organism evidence="9 10">
    <name type="scientific">Kribbella qitaiheensis</name>
    <dbReference type="NCBI Taxonomy" id="1544730"/>
    <lineage>
        <taxon>Bacteria</taxon>
        <taxon>Bacillati</taxon>
        <taxon>Actinomycetota</taxon>
        <taxon>Actinomycetes</taxon>
        <taxon>Propionibacteriales</taxon>
        <taxon>Kribbellaceae</taxon>
        <taxon>Kribbella</taxon>
    </lineage>
</organism>
<evidence type="ECO:0000256" key="2">
    <source>
        <dbReference type="ARBA" id="ARBA00022448"/>
    </source>
</evidence>
<dbReference type="RefSeq" id="WP_185443743.1">
    <property type="nucleotide sequence ID" value="NZ_CP043661.1"/>
</dbReference>
<sequence>MSTVFADEKVMARGRPDGDARRRVDRTRAWRLAGSAFSFIALIVVWQFVVHRGLLSRRAVAPPTAVADALWNMLGTAEFWSTLGSTVRTWVTGLLVSIAIAIPVGLVLGGSDLLYRLFRVAIDFLRTIPPIVLLPLALLVYGATQQTALLVIVFGSVWPLLLQTMYGVHQVDPVAKDVAQAYCLRRHEVVFDLVVPSAAPFIATGIRIAATMSLLLTIGTELLGGVPGIGSKIAIAQTQYATIPTMYAYVVAATALGVVLNLLMMRLERRALSWHAAHRTA</sequence>
<proteinExistence type="inferred from homology"/>
<dbReference type="Gene3D" id="1.10.3720.10">
    <property type="entry name" value="MetI-like"/>
    <property type="match status" value="1"/>
</dbReference>
<keyword evidence="6 7" id="KW-0472">Membrane</keyword>
<dbReference type="PROSITE" id="PS50928">
    <property type="entry name" value="ABC_TM1"/>
    <property type="match status" value="1"/>
</dbReference>
<comment type="subcellular location">
    <subcellularLocation>
        <location evidence="1 7">Cell membrane</location>
        <topology evidence="1 7">Multi-pass membrane protein</topology>
    </subcellularLocation>
</comment>
<dbReference type="EMBL" id="CP043661">
    <property type="protein sequence ID" value="QNE21343.1"/>
    <property type="molecule type" value="Genomic_DNA"/>
</dbReference>
<feature type="transmembrane region" description="Helical" evidence="7">
    <location>
        <begin position="246"/>
        <end position="264"/>
    </location>
</feature>
<comment type="similarity">
    <text evidence="7">Belongs to the binding-protein-dependent transport system permease family.</text>
</comment>
<reference evidence="9 10" key="2">
    <citation type="journal article" date="2020" name="Microbiol. Resour. Announc.">
        <title>Antarctic desert soil bacteria exhibit high novel natural product potential, evaluated through long-read genome sequencing and comparative genomics.</title>
        <authorList>
            <person name="Benaud N."/>
            <person name="Edwards R.J."/>
            <person name="Amos T.G."/>
            <person name="D'Agostino P.M."/>
            <person name="Gutierrez-Chavez C."/>
            <person name="Montgomery K."/>
            <person name="Nicetic I."/>
            <person name="Ferrari B.C."/>
        </authorList>
    </citation>
    <scope>NUCLEOTIDE SEQUENCE [LARGE SCALE GENOMIC DNA]</scope>
    <source>
        <strain evidence="9 10">SPB151</strain>
    </source>
</reference>
<dbReference type="InterPro" id="IPR000515">
    <property type="entry name" value="MetI-like"/>
</dbReference>